<feature type="domain" description="Jacalin-type lectin" evidence="2">
    <location>
        <begin position="531"/>
        <end position="672"/>
    </location>
</feature>
<dbReference type="Gene3D" id="2.100.10.30">
    <property type="entry name" value="Jacalin-like lectin domain"/>
    <property type="match status" value="1"/>
</dbReference>
<dbReference type="Proteomes" id="UP000193623">
    <property type="component" value="Unassembled WGS sequence"/>
</dbReference>
<dbReference type="EMBL" id="FWFT01000003">
    <property type="protein sequence ID" value="SLN40986.1"/>
    <property type="molecule type" value="Genomic_DNA"/>
</dbReference>
<gene>
    <name evidence="3" type="ORF">PSJ8397_02048</name>
</gene>
<evidence type="ECO:0000313" key="4">
    <source>
        <dbReference type="Proteomes" id="UP000193623"/>
    </source>
</evidence>
<proteinExistence type="predicted"/>
<keyword evidence="4" id="KW-1185">Reference proteome</keyword>
<feature type="region of interest" description="Disordered" evidence="1">
    <location>
        <begin position="1400"/>
        <end position="1443"/>
    </location>
</feature>
<dbReference type="InterPro" id="IPR001229">
    <property type="entry name" value="Jacalin-like_lectin_dom"/>
</dbReference>
<keyword evidence="3" id="KW-0430">Lectin</keyword>
<dbReference type="SMART" id="SM00915">
    <property type="entry name" value="Jacalin"/>
    <property type="match status" value="1"/>
</dbReference>
<dbReference type="GO" id="GO:0030246">
    <property type="term" value="F:carbohydrate binding"/>
    <property type="evidence" value="ECO:0007669"/>
    <property type="project" value="UniProtKB-KW"/>
</dbReference>
<evidence type="ECO:0000256" key="1">
    <source>
        <dbReference type="SAM" id="MobiDB-lite"/>
    </source>
</evidence>
<dbReference type="SUPFAM" id="SSF51101">
    <property type="entry name" value="Mannose-binding lectins"/>
    <property type="match status" value="1"/>
</dbReference>
<evidence type="ECO:0000313" key="3">
    <source>
        <dbReference type="EMBL" id="SLN40986.1"/>
    </source>
</evidence>
<sequence>MSDLIFPVSVNAWRLTRPRQVVGPPTDYEILPWFDGVRDHNASTANVASAVNAPPFGDHSTWLDAGVHLHWTLPKPMTRGASRRTEYCTVQVGDMWLPPAPNRWLIRREAEGQNADQYRRIWIVESDYVHPGVLRPNTHVVAYPRANRDPHDPPFLYLGRQFELDVKTLEPSPDVVPMTQATSLDFYGPDITAVGPGDPLFAAHYPSCRSIFGLHDDAPPPEDVAFGYGVFGWYEDGAKDPTVRAVTQGFRDIVQNLSQVAGIGSLDAKQDLGELGDRLSVYSTLGRELGLDSGDGKILAVDPTGARTLVAGSVGSEPDTPLPRDMPAETASAPDLAPIGIGSSAAEAFAALVTGGTPGPNEDALVQGLAATDLTAHPLDHDLKLREARHSEQFKAVRGHGIWTLRPNQAAEGEGTAGLEDLSDDLAVELDALNRLQEAYGARLDEIDSLRQGVFSDWSRFMRAAYPESDSDIVPFDLNAAEDLLVRTQLAPLEALLEKTGTLYMGESPKGDMLVTAQAPQAQDAVAVDPFAYGEMHGAEGAAYSFDAAAVDDRIAEIRIAYGEIIDSLQIVTADAGPLTRRGGPTGNKATFTLQLGEYITKIEGSTGPWRGHEPINHIRFTTNFGRTSRTYGSEKTTGKHFLLQAPPGHFICGLRMRSATYTEAIGIVVTPDPRAGPVAETPPPSSPYSLAAQIVGQHARVLAHLQGDHGADLHLGITPGPRFWRPNDPVVVLDDTQTRAPDRTNGVLDDGMSSFYLVGDRDWSHAVGKVIVHPGLIEYLCGDDAKIVFNWVSAAADWAPVQLEWQAEIRAEDDHNTEAHSAYPTDLVTKSYTLQQDHADLVARNKTILAEPHLSYLSGRSVLNPSAGRLIAERYKGLSSALTQGTTPLKGTPVVLPLGGFHDHLLMHTNEPQLTVDDPVGLPEQRALAQRIRRGLGGFHPVTPASDQPFHPLRSGEVTLTRLRAVDAFGRTRSWRPKVLHTTARMTPAPRDIKRATARLPVRLSQPARLTFRWLSAGHADLESNAHPASSPICGWLLPNDYDGSIAVYDRAGHMLGGLIEGATWVPAPGRARAPRSWREVPDRTLARIIGWMTRDQSSTSDFTEALLTTLDAGLNMVDPMAAAQAPARALLIGRPIAVTRARLRLSTQHAFATDQSDQAFMARLEGSPAATKGFENVHIPVRLGEHGQLNDGLCGYWIETDDGFADDTLHLPQGLVPPKAHARIAAYDGAGGTTLPLTLSLSGGSVDVTMLFDPLGRVHATTGVLPTKSIAMLPELFEPAMNKLRATFRTAPLLTPADAIEIPLPSEPGSSWSWLHRDGDIWTHIPHHPSVPRAAFLSAFGTVAPALWEALVESGRFVRQDGPDTALLMPSTTGQPIDFAAFPDLTPASLERGLHALTKGIDPPSMRDQGQQRPILRQGWLELRQTPTPPGAKTKQGGHRS</sequence>
<dbReference type="PANTHER" id="PTHR46506">
    <property type="entry name" value="OS05G0143600 PROTEIN"/>
    <property type="match status" value="1"/>
</dbReference>
<dbReference type="RefSeq" id="WP_085864478.1">
    <property type="nucleotide sequence ID" value="NZ_FWFT01000003.1"/>
</dbReference>
<name>A0A1Y5SHL5_9RHOB</name>
<organism evidence="3 4">
    <name type="scientific">Pseudooctadecabacter jejudonensis</name>
    <dbReference type="NCBI Taxonomy" id="1391910"/>
    <lineage>
        <taxon>Bacteria</taxon>
        <taxon>Pseudomonadati</taxon>
        <taxon>Pseudomonadota</taxon>
        <taxon>Alphaproteobacteria</taxon>
        <taxon>Rhodobacterales</taxon>
        <taxon>Paracoccaceae</taxon>
        <taxon>Pseudooctadecabacter</taxon>
    </lineage>
</organism>
<evidence type="ECO:0000259" key="2">
    <source>
        <dbReference type="PROSITE" id="PS51752"/>
    </source>
</evidence>
<dbReference type="Pfam" id="PF01419">
    <property type="entry name" value="Jacalin"/>
    <property type="match status" value="1"/>
</dbReference>
<reference evidence="3 4" key="1">
    <citation type="submission" date="2017-03" db="EMBL/GenBank/DDBJ databases">
        <authorList>
            <person name="Afonso C.L."/>
            <person name="Miller P.J."/>
            <person name="Scott M.A."/>
            <person name="Spackman E."/>
            <person name="Goraichik I."/>
            <person name="Dimitrov K.M."/>
            <person name="Suarez D.L."/>
            <person name="Swayne D.E."/>
        </authorList>
    </citation>
    <scope>NUCLEOTIDE SEQUENCE [LARGE SCALE GENOMIC DNA]</scope>
    <source>
        <strain evidence="3 4">CECT 8397</strain>
    </source>
</reference>
<dbReference type="OrthoDB" id="6091628at2"/>
<accession>A0A1Y5SHL5</accession>
<protein>
    <submittedName>
        <fullName evidence="3">Jacalin-like lectin domain protein</fullName>
    </submittedName>
</protein>
<dbReference type="InterPro" id="IPR036404">
    <property type="entry name" value="Jacalin-like_lectin_dom_sf"/>
</dbReference>
<dbReference type="PROSITE" id="PS51752">
    <property type="entry name" value="JACALIN_LECTIN"/>
    <property type="match status" value="1"/>
</dbReference>